<feature type="compositionally biased region" description="Polar residues" evidence="3">
    <location>
        <begin position="11"/>
        <end position="20"/>
    </location>
</feature>
<dbReference type="PANTHER" id="PTHR10627">
    <property type="entry name" value="SCP160"/>
    <property type="match status" value="1"/>
</dbReference>
<reference evidence="5 6" key="1">
    <citation type="submission" date="2016-07" db="EMBL/GenBank/DDBJ databases">
        <title>Pervasive Adenine N6-methylation of Active Genes in Fungi.</title>
        <authorList>
            <consortium name="DOE Joint Genome Institute"/>
            <person name="Mondo S.J."/>
            <person name="Dannebaum R.O."/>
            <person name="Kuo R.C."/>
            <person name="Labutti K."/>
            <person name="Haridas S."/>
            <person name="Kuo A."/>
            <person name="Salamov A."/>
            <person name="Ahrendt S.R."/>
            <person name="Lipzen A."/>
            <person name="Sullivan W."/>
            <person name="Andreopoulos W.B."/>
            <person name="Clum A."/>
            <person name="Lindquist E."/>
            <person name="Daum C."/>
            <person name="Ramamoorthy G.K."/>
            <person name="Gryganskyi A."/>
            <person name="Culley D."/>
            <person name="Magnuson J.K."/>
            <person name="James T.Y."/>
            <person name="O'Malley M.A."/>
            <person name="Stajich J.E."/>
            <person name="Spatafora J.W."/>
            <person name="Visel A."/>
            <person name="Grigoriev I.V."/>
        </authorList>
    </citation>
    <scope>NUCLEOTIDE SEQUENCE [LARGE SCALE GENOMIC DNA]</scope>
    <source>
        <strain evidence="5 6">NRRL 3301</strain>
    </source>
</reference>
<comment type="caution">
    <text evidence="5">The sequence shown here is derived from an EMBL/GenBank/DDBJ whole genome shotgun (WGS) entry which is preliminary data.</text>
</comment>
<dbReference type="Proteomes" id="UP000242146">
    <property type="component" value="Unassembled WGS sequence"/>
</dbReference>
<feature type="domain" description="K Homology" evidence="4">
    <location>
        <begin position="417"/>
        <end position="484"/>
    </location>
</feature>
<accession>A0A1X2GI52</accession>
<dbReference type="CDD" id="cd22453">
    <property type="entry name" value="KH-I_MUG60_like"/>
    <property type="match status" value="1"/>
</dbReference>
<evidence type="ECO:0000259" key="4">
    <source>
        <dbReference type="SMART" id="SM00322"/>
    </source>
</evidence>
<feature type="compositionally biased region" description="Low complexity" evidence="3">
    <location>
        <begin position="875"/>
        <end position="910"/>
    </location>
</feature>
<feature type="region of interest" description="Disordered" evidence="3">
    <location>
        <begin position="970"/>
        <end position="1018"/>
    </location>
</feature>
<feature type="region of interest" description="Disordered" evidence="3">
    <location>
        <begin position="1038"/>
        <end position="1133"/>
    </location>
</feature>
<dbReference type="PANTHER" id="PTHR10627:SF76">
    <property type="entry name" value="KH DOMAIN-CONTAINING PROTEIN YLL032C"/>
    <property type="match status" value="1"/>
</dbReference>
<feature type="region of interest" description="Disordered" evidence="3">
    <location>
        <begin position="756"/>
        <end position="827"/>
    </location>
</feature>
<dbReference type="STRING" id="101127.A0A1X2GI52"/>
<evidence type="ECO:0000256" key="1">
    <source>
        <dbReference type="ARBA" id="ARBA00022737"/>
    </source>
</evidence>
<organism evidence="5 6">
    <name type="scientific">Hesseltinella vesiculosa</name>
    <dbReference type="NCBI Taxonomy" id="101127"/>
    <lineage>
        <taxon>Eukaryota</taxon>
        <taxon>Fungi</taxon>
        <taxon>Fungi incertae sedis</taxon>
        <taxon>Mucoromycota</taxon>
        <taxon>Mucoromycotina</taxon>
        <taxon>Mucoromycetes</taxon>
        <taxon>Mucorales</taxon>
        <taxon>Cunninghamellaceae</taxon>
        <taxon>Hesseltinella</taxon>
    </lineage>
</organism>
<dbReference type="CDD" id="cd00105">
    <property type="entry name" value="KH-I"/>
    <property type="match status" value="1"/>
</dbReference>
<dbReference type="SUPFAM" id="SSF54791">
    <property type="entry name" value="Eukaryotic type KH-domain (KH-domain type I)"/>
    <property type="match status" value="2"/>
</dbReference>
<dbReference type="InterPro" id="IPR056553">
    <property type="entry name" value="KH_Mug60-KHD4"/>
</dbReference>
<keyword evidence="6" id="KW-1185">Reference proteome</keyword>
<dbReference type="InterPro" id="IPR004088">
    <property type="entry name" value="KH_dom_type_1"/>
</dbReference>
<dbReference type="GO" id="GO:0003729">
    <property type="term" value="F:mRNA binding"/>
    <property type="evidence" value="ECO:0007669"/>
    <property type="project" value="TreeGrafter"/>
</dbReference>
<dbReference type="OrthoDB" id="271862at2759"/>
<dbReference type="InterPro" id="IPR004087">
    <property type="entry name" value="KH_dom"/>
</dbReference>
<dbReference type="EMBL" id="MCGT01000013">
    <property type="protein sequence ID" value="ORX54376.1"/>
    <property type="molecule type" value="Genomic_DNA"/>
</dbReference>
<dbReference type="PROSITE" id="PS50084">
    <property type="entry name" value="KH_TYPE_1"/>
    <property type="match status" value="1"/>
</dbReference>
<keyword evidence="2" id="KW-0694">RNA-binding</keyword>
<dbReference type="GO" id="GO:0005737">
    <property type="term" value="C:cytoplasm"/>
    <property type="evidence" value="ECO:0007669"/>
    <property type="project" value="TreeGrafter"/>
</dbReference>
<dbReference type="InterPro" id="IPR036612">
    <property type="entry name" value="KH_dom_type_1_sf"/>
</dbReference>
<feature type="compositionally biased region" description="Low complexity" evidence="3">
    <location>
        <begin position="980"/>
        <end position="1006"/>
    </location>
</feature>
<dbReference type="Pfam" id="PF00013">
    <property type="entry name" value="KH_1"/>
    <property type="match status" value="1"/>
</dbReference>
<feature type="region of interest" description="Disordered" evidence="3">
    <location>
        <begin position="842"/>
        <end position="926"/>
    </location>
</feature>
<feature type="domain" description="K Homology" evidence="4">
    <location>
        <begin position="486"/>
        <end position="566"/>
    </location>
</feature>
<dbReference type="Gene3D" id="3.30.1370.10">
    <property type="entry name" value="K Homology domain, type 1"/>
    <property type="match status" value="2"/>
</dbReference>
<feature type="region of interest" description="Disordered" evidence="3">
    <location>
        <begin position="1"/>
        <end position="20"/>
    </location>
</feature>
<sequence>MMDDPLITVSPLANSTTSPNSKAALSFCFAPSASNEYDLCRKDDEYTATLSTLRDTCQTIMTNTQCDISVTANDKATAAAKHALVDTPTDYNLTLTGTMQALNDTRSDLLLNCPIKIEMTLPIPTAQQPSNELFDPIAKETNTTVEIIPHEPHQSSFASEHTANVIITGIPDDAERCRVRLLVLLDETLGLHSDTIAIPLKLQYLIGGRKRTGLQTIIEETCTNLYFPSPFADPDSDQDIYITGEPSNVARVKDMLTKLANQKAKSMYHKSVSMVTEKLDWMLLHRKDELRKVMHDNGSYVALPTLGSGDDRMHVYAENRVNAERTLRAVNFVACSIYEAVFFFNNNQQALFDASSGAFFDSLPNLATMVSQLSQVSGAQVVYKTEPGCIQVMGTERAIRNVYQRLQEMAFLKPFHQGTIFRVESANEQRDFISGKKNGKINKIMKTSGAKIRFLPMASDYNFIIEVDSTSFTKALDGLTLLQEELPAEISFFVPEAYHKRIIGVGGKNIQRIMKKYGVYVKFSNTEEFASLGGYYDNDDNVVARTPMKNQINLDNLRHAVMELIHPKDRDYVARVVRVPARLHRLLIHNHTPFFNEDICKKTNCRLFWPDSELASDDVTLIGPEAQMDLAINMLQSTVPRDYELRAPKTDAITALLADEAFQHAVVLPLQQEYGVTFTSKPDADCEEDMVLVLHNTYMETFAAVLDLLIVYLKSKDIKFYEQKIKPMHAPPPPPSAYPHLQFAAAAAAGAGLAHPSLVHHPHHGHPGALRPPMGVMSTGSGLSPVMSSSGTATPTLVSGASGANPLAMPPMSSGSNLPPRPPFFMKDAMFQDIPGMLPPGGLGFPGQPYRIPSFDMAGGPVPSTSTGPANPDLPNASSASSSTSTATTTNTTTAPAPPAGQGNAPPAGNMDNWKTPGQLDRTSSLSESNLRAIFDGPLDLTEQERRVLATYQYQRMSMPLSSTFSGFAPPSGDIWSQRPPKATASTANTNTPPTSQPTSGTSAATSPPPTVRTFGSSGIFTDLNPFASNYMDFNPYGDDKPPLKSSKSMPEPLLESHFQQPSSQPPTTNNSSQHHTSSSTHHPLSSYSSGFPGGLGYPRSAANPTSSLFAPGDENLPSFLEKMSLSSGNNDQ</sequence>
<dbReference type="SMART" id="SM00322">
    <property type="entry name" value="KH"/>
    <property type="match status" value="3"/>
</dbReference>
<evidence type="ECO:0000313" key="6">
    <source>
        <dbReference type="Proteomes" id="UP000242146"/>
    </source>
</evidence>
<feature type="compositionally biased region" description="Low complexity" evidence="3">
    <location>
        <begin position="1060"/>
        <end position="1090"/>
    </location>
</feature>
<keyword evidence="1" id="KW-0677">Repeat</keyword>
<protein>
    <recommendedName>
        <fullName evidence="4">K Homology domain-containing protein</fullName>
    </recommendedName>
</protein>
<feature type="domain" description="K Homology" evidence="4">
    <location>
        <begin position="190"/>
        <end position="261"/>
    </location>
</feature>
<evidence type="ECO:0000256" key="2">
    <source>
        <dbReference type="PROSITE-ProRule" id="PRU00117"/>
    </source>
</evidence>
<evidence type="ECO:0000313" key="5">
    <source>
        <dbReference type="EMBL" id="ORX54376.1"/>
    </source>
</evidence>
<proteinExistence type="predicted"/>
<evidence type="ECO:0000256" key="3">
    <source>
        <dbReference type="SAM" id="MobiDB-lite"/>
    </source>
</evidence>
<dbReference type="Pfam" id="PF24563">
    <property type="entry name" value="KH_Mug60-KHD4"/>
    <property type="match status" value="1"/>
</dbReference>
<name>A0A1X2GI52_9FUNG</name>
<feature type="compositionally biased region" description="Polar residues" evidence="3">
    <location>
        <begin position="778"/>
        <end position="799"/>
    </location>
</feature>
<gene>
    <name evidence="5" type="ORF">DM01DRAFT_1407241</name>
</gene>
<dbReference type="AlphaFoldDB" id="A0A1X2GI52"/>